<comment type="caution">
    <text evidence="4">The sequence shown here is derived from an EMBL/GenBank/DDBJ whole genome shotgun (WGS) entry which is preliminary data.</text>
</comment>
<dbReference type="Gene3D" id="3.40.390.10">
    <property type="entry name" value="Collagenase (Catalytic Domain)"/>
    <property type="match status" value="1"/>
</dbReference>
<feature type="chain" id="PRO_5001818335" evidence="2">
    <location>
        <begin position="33"/>
        <end position="1297"/>
    </location>
</feature>
<proteinExistence type="predicted"/>
<dbReference type="Gene3D" id="2.60.40.3630">
    <property type="match status" value="1"/>
</dbReference>
<name>A0A087A510_9BIFI</name>
<dbReference type="SUPFAM" id="SSF53300">
    <property type="entry name" value="vWA-like"/>
    <property type="match status" value="1"/>
</dbReference>
<dbReference type="CDD" id="cd00198">
    <property type="entry name" value="vWFA"/>
    <property type="match status" value="1"/>
</dbReference>
<feature type="region of interest" description="Disordered" evidence="1">
    <location>
        <begin position="1124"/>
        <end position="1159"/>
    </location>
</feature>
<dbReference type="SUPFAM" id="SSF55486">
    <property type="entry name" value="Metalloproteases ('zincins'), catalytic domain"/>
    <property type="match status" value="1"/>
</dbReference>
<dbReference type="InterPro" id="IPR002035">
    <property type="entry name" value="VWF_A"/>
</dbReference>
<dbReference type="InterPro" id="IPR022038">
    <property type="entry name" value="Ig-like_bact"/>
</dbReference>
<keyword evidence="4" id="KW-0378">Hydrolase</keyword>
<evidence type="ECO:0000256" key="1">
    <source>
        <dbReference type="SAM" id="MobiDB-lite"/>
    </source>
</evidence>
<sequence>MRDRLRVIWSRLVAVLIAAAMLLGFGVTTAQAVEPTAQADAPVAKADDSVTTTKVNHNAVVLVLDTSKDMRKLVPDSSTGETKLDREFVAARRLAKAIFANDSQARVGVVYFGLNVGGFGDANACPVGMASDEKTVSACLNGHDAYGSPNTKRGLEEAEKLLDGVQDTDTVHYVKSVVTMSGEKAWNISPCWNGNDCEDVAADSIKQAGKMTAKGVDLYSVGVYPDADGRVFLQQLQNKGDKGYYEMNNFGDLVDLFGITAEILYVDEVQYTPLNGYRAKNDDGSVYAMLRVTLNRNTGIGGKDVKLESVKVTLPEPLSFSPDKREPTREFVQDMETGWAPSTWDSWYLATADMKFYVLPQEVHKDLGDLNATIDVKSSIGEKPYTTGIPVTMSGDSDGDALPDSWETADDKTADKMGIPHLKSLGADPKVKDVFVEADWTEKTRSGIISWLKGDKNTVERSLQPDQEAMTDVCRAFDEHGIHLHIDSGEKSINGCGTWSKGPWGSESRAGNVVGNDWSEGRQNLGGQDGWDRFSEWQKQSLQDPNKGFSDIRKRVFHYAIFGDLLNADIDKSGNVNDWGITGIADASDVLRFYVAVGGMHEDKFQQASTFMHELGHTLGLGHGGGNGVNYKPNYLSVMNYSFQLSGLVTSDKSKRLNYSEHQLPDLDENSLDESKGVDPNHLYKDDVIGTRWSCPADAKLHDYNSDYLTTYNIDADISDEDARVGDFNCNGMTDPGFISANINQDPDNPKDTDKSILHGYEDWSHLVFNLNGAIGPEEEETASEAAAQNEVLPDDKGLSLDTALSMDALAPKGTGRADVLGPYTLFNGVKDQHLLVDIQNLNRGANEFTVKVESDLLAKPYTTKVNVKGSSSFPLSSTRIKVPMTEVGKDGDHTVKITVTGPTGEINDSTVTVNVYSPTDAQKQQLLQAFKDGSLKLIDGVEEETRVALGDASKPSDGVTPQAPSRKGNVVSIPVQDGVEYVNGADNKVLSGDVTLQKGQTLKVIAKAKKGTSFAEGATTEWTFTFQESVSPTVTGVKVTAKPAKTKYEVGETFSSDGLQVSKNLSDGTSAKLDSKDYVLTAKSETGKPVDLAKPFEKSAVGKVTVTVTLNSDPKKIATFTVTVVEKDQPKPPTPNPSPEPEPSPTPNPTPTPTPSVTAVPVYRVYDRNSGLHHYTTSRAERDHLVRLGWRDEGTSFKAAKEDASNKDLKPVYREYNPNDGNHNWTMSRAEHDHLVRVGWRDEGIAWYVDSTASTDVYRLYNPNSGEHVYTTSKVEYENVGRAGWHKEGVAWKSLK</sequence>
<dbReference type="eggNOG" id="COG2706">
    <property type="taxonomic scope" value="Bacteria"/>
</dbReference>
<dbReference type="STRING" id="1437609.BCAL_1675"/>
<feature type="signal peptide" evidence="2">
    <location>
        <begin position="1"/>
        <end position="32"/>
    </location>
</feature>
<organism evidence="4 5">
    <name type="scientific">Bifidobacterium callitrichos DSM 23973</name>
    <dbReference type="NCBI Taxonomy" id="1437609"/>
    <lineage>
        <taxon>Bacteria</taxon>
        <taxon>Bacillati</taxon>
        <taxon>Actinomycetota</taxon>
        <taxon>Actinomycetes</taxon>
        <taxon>Bifidobacteriales</taxon>
        <taxon>Bifidobacteriaceae</taxon>
        <taxon>Bifidobacterium</taxon>
    </lineage>
</organism>
<dbReference type="InterPro" id="IPR043708">
    <property type="entry name" value="DUF5648"/>
</dbReference>
<dbReference type="InterPro" id="IPR036465">
    <property type="entry name" value="vWFA_dom_sf"/>
</dbReference>
<keyword evidence="2" id="KW-0732">Signal</keyword>
<dbReference type="PROSITE" id="PS50234">
    <property type="entry name" value="VWFA"/>
    <property type="match status" value="1"/>
</dbReference>
<dbReference type="Pfam" id="PF18885">
    <property type="entry name" value="DUF5648"/>
    <property type="match status" value="1"/>
</dbReference>
<accession>A0A087A510</accession>
<evidence type="ECO:0000256" key="2">
    <source>
        <dbReference type="SAM" id="SignalP"/>
    </source>
</evidence>
<dbReference type="EMBL" id="JGYS01000013">
    <property type="protein sequence ID" value="KFI53860.1"/>
    <property type="molecule type" value="Genomic_DNA"/>
</dbReference>
<protein>
    <submittedName>
        <fullName evidence="4">Glycosyl hydrolase family 25</fullName>
    </submittedName>
</protein>
<dbReference type="InterPro" id="IPR024079">
    <property type="entry name" value="MetalloPept_cat_dom_sf"/>
</dbReference>
<dbReference type="Pfam" id="PF07523">
    <property type="entry name" value="Big_3"/>
    <property type="match status" value="1"/>
</dbReference>
<dbReference type="OrthoDB" id="9806395at2"/>
<feature type="compositionally biased region" description="Pro residues" evidence="1">
    <location>
        <begin position="1132"/>
        <end position="1155"/>
    </location>
</feature>
<dbReference type="Gene3D" id="3.40.50.410">
    <property type="entry name" value="von Willebrand factor, type A domain"/>
    <property type="match status" value="1"/>
</dbReference>
<feature type="domain" description="VWFA" evidence="3">
    <location>
        <begin position="59"/>
        <end position="263"/>
    </location>
</feature>
<dbReference type="eggNOG" id="COG3757">
    <property type="taxonomic scope" value="Bacteria"/>
</dbReference>
<gene>
    <name evidence="4" type="ORF">BCAL_1675</name>
</gene>
<reference evidence="4 5" key="1">
    <citation type="submission" date="2014-03" db="EMBL/GenBank/DDBJ databases">
        <title>Genomics of Bifidobacteria.</title>
        <authorList>
            <person name="Ventura M."/>
            <person name="Milani C."/>
            <person name="Lugli G.A."/>
        </authorList>
    </citation>
    <scope>NUCLEOTIDE SEQUENCE [LARGE SCALE GENOMIC DNA]</scope>
    <source>
        <strain evidence="4 5">DSM 23973</strain>
    </source>
</reference>
<evidence type="ECO:0000313" key="4">
    <source>
        <dbReference type="EMBL" id="KFI53860.1"/>
    </source>
</evidence>
<evidence type="ECO:0000313" key="5">
    <source>
        <dbReference type="Proteomes" id="UP000029072"/>
    </source>
</evidence>
<dbReference type="Proteomes" id="UP000029072">
    <property type="component" value="Unassembled WGS sequence"/>
</dbReference>
<dbReference type="RefSeq" id="WP_052119125.1">
    <property type="nucleotide sequence ID" value="NZ_JDUV01000007.1"/>
</dbReference>
<evidence type="ECO:0000259" key="3">
    <source>
        <dbReference type="PROSITE" id="PS50234"/>
    </source>
</evidence>
<dbReference type="GO" id="GO:0008237">
    <property type="term" value="F:metallopeptidase activity"/>
    <property type="evidence" value="ECO:0007669"/>
    <property type="project" value="InterPro"/>
</dbReference>